<dbReference type="GO" id="GO:0000155">
    <property type="term" value="F:phosphorelay sensor kinase activity"/>
    <property type="evidence" value="ECO:0007669"/>
    <property type="project" value="InterPro"/>
</dbReference>
<dbReference type="Pfam" id="PF02518">
    <property type="entry name" value="HATPase_c"/>
    <property type="match status" value="1"/>
</dbReference>
<accession>A0A8T4GAS2</accession>
<dbReference type="SUPFAM" id="SSF55874">
    <property type="entry name" value="ATPase domain of HSP90 chaperone/DNA topoisomerase II/histidine kinase"/>
    <property type="match status" value="1"/>
</dbReference>
<dbReference type="PROSITE" id="PS50109">
    <property type="entry name" value="HIS_KIN"/>
    <property type="match status" value="1"/>
</dbReference>
<dbReference type="Proteomes" id="UP000823588">
    <property type="component" value="Unassembled WGS sequence"/>
</dbReference>
<keyword evidence="5 8" id="KW-0418">Kinase</keyword>
<evidence type="ECO:0000256" key="6">
    <source>
        <dbReference type="ARBA" id="ARBA00023012"/>
    </source>
</evidence>
<dbReference type="SUPFAM" id="SSF55785">
    <property type="entry name" value="PYP-like sensor domain (PAS domain)"/>
    <property type="match status" value="1"/>
</dbReference>
<dbReference type="SMART" id="SM00065">
    <property type="entry name" value="GAF"/>
    <property type="match status" value="1"/>
</dbReference>
<dbReference type="InterPro" id="IPR036097">
    <property type="entry name" value="HisK_dim/P_sf"/>
</dbReference>
<dbReference type="Pfam" id="PF00512">
    <property type="entry name" value="HisKA"/>
    <property type="match status" value="1"/>
</dbReference>
<dbReference type="CDD" id="cd00075">
    <property type="entry name" value="HATPase"/>
    <property type="match status" value="1"/>
</dbReference>
<comment type="catalytic activity">
    <reaction evidence="1">
        <text>ATP + protein L-histidine = ADP + protein N-phospho-L-histidine.</text>
        <dbReference type="EC" id="2.7.13.3"/>
    </reaction>
</comment>
<evidence type="ECO:0000256" key="5">
    <source>
        <dbReference type="ARBA" id="ARBA00022777"/>
    </source>
</evidence>
<dbReference type="InterPro" id="IPR000014">
    <property type="entry name" value="PAS"/>
</dbReference>
<evidence type="ECO:0000256" key="4">
    <source>
        <dbReference type="ARBA" id="ARBA00022679"/>
    </source>
</evidence>
<keyword evidence="3" id="KW-0597">Phosphoprotein</keyword>
<dbReference type="Gene3D" id="3.30.450.40">
    <property type="match status" value="1"/>
</dbReference>
<dbReference type="InterPro" id="IPR005467">
    <property type="entry name" value="His_kinase_dom"/>
</dbReference>
<dbReference type="AlphaFoldDB" id="A0A8T4GAS2"/>
<dbReference type="RefSeq" id="WP_245202570.1">
    <property type="nucleotide sequence ID" value="NZ_JAGGKQ010000003.1"/>
</dbReference>
<dbReference type="InterPro" id="IPR050736">
    <property type="entry name" value="Sensor_HK_Regulatory"/>
</dbReference>
<dbReference type="InterPro" id="IPR035965">
    <property type="entry name" value="PAS-like_dom_sf"/>
</dbReference>
<dbReference type="PANTHER" id="PTHR43711">
    <property type="entry name" value="TWO-COMPONENT HISTIDINE KINASE"/>
    <property type="match status" value="1"/>
</dbReference>
<evidence type="ECO:0000256" key="2">
    <source>
        <dbReference type="ARBA" id="ARBA00012438"/>
    </source>
</evidence>
<dbReference type="InterPro" id="IPR003594">
    <property type="entry name" value="HATPase_dom"/>
</dbReference>
<dbReference type="Pfam" id="PF08448">
    <property type="entry name" value="PAS_4"/>
    <property type="match status" value="1"/>
</dbReference>
<name>A0A8T4GAS2_9EURY</name>
<sequence>MTDVPSGLGSDDFETILNRMGDGFFAVDTEWRLIYANDRGQEILRAAMADEVLDSVDDIEGLHFWDSIPDAVDTEFYERYHDAMETQEDVSFDEYYPPLRTWFDVRAFPSDSGLSVYLRDITEERRLERQRRESLHAIQRLYAVSSDRELSFGEKIDALLELSREYLDLPNGFLTHIDDGTQHVERSRADHPDLQAGESCPLDEAYCRRTIEMDQLLTAANAVEEGWDGDPAHDRFGLGTYIGGRVEVDGELYGTLCFADTEPREEPFTDTQRTFVELLTRWVSYELERQHAQRQIERERDRLDEFASVVSHDLRNPLNTAKGRSELLSGECDSDHLPPIRRSLSRMDTLIEDLLVLARDGVRVEELTAVDLSDLVNDAWMTTDRAGATVEVDVNELRISADESRLRQLLENLFRNAAEHGGDSVSVAVGRLPSGSGFYVEDDGPGIPESERERVFETGYTTTTDGTGFGLSIVSEIVAAHEWEISVTDGREGGARFEITGVEIV</sequence>
<dbReference type="SUPFAM" id="SSF55781">
    <property type="entry name" value="GAF domain-like"/>
    <property type="match status" value="1"/>
</dbReference>
<keyword evidence="4" id="KW-0808">Transferase</keyword>
<dbReference type="Gene3D" id="3.30.450.20">
    <property type="entry name" value="PAS domain"/>
    <property type="match status" value="1"/>
</dbReference>
<dbReference type="Gene3D" id="3.30.565.10">
    <property type="entry name" value="Histidine kinase-like ATPase, C-terminal domain"/>
    <property type="match status" value="1"/>
</dbReference>
<dbReference type="PRINTS" id="PR00344">
    <property type="entry name" value="BCTRLSENSOR"/>
</dbReference>
<dbReference type="Pfam" id="PF01590">
    <property type="entry name" value="GAF"/>
    <property type="match status" value="1"/>
</dbReference>
<protein>
    <recommendedName>
        <fullName evidence="2">histidine kinase</fullName>
        <ecNumber evidence="2">2.7.13.3</ecNumber>
    </recommendedName>
</protein>
<evidence type="ECO:0000256" key="3">
    <source>
        <dbReference type="ARBA" id="ARBA00022553"/>
    </source>
</evidence>
<evidence type="ECO:0000313" key="8">
    <source>
        <dbReference type="EMBL" id="MBP1921538.1"/>
    </source>
</evidence>
<dbReference type="SUPFAM" id="SSF47384">
    <property type="entry name" value="Homodimeric domain of signal transducing histidine kinase"/>
    <property type="match status" value="1"/>
</dbReference>
<dbReference type="InterPro" id="IPR004358">
    <property type="entry name" value="Sig_transdc_His_kin-like_C"/>
</dbReference>
<dbReference type="InterPro" id="IPR029016">
    <property type="entry name" value="GAF-like_dom_sf"/>
</dbReference>
<dbReference type="InterPro" id="IPR013656">
    <property type="entry name" value="PAS_4"/>
</dbReference>
<proteinExistence type="predicted"/>
<gene>
    <name evidence="8" type="ORF">J2751_000531</name>
</gene>
<keyword evidence="9" id="KW-1185">Reference proteome</keyword>
<feature type="domain" description="Histidine kinase" evidence="7">
    <location>
        <begin position="309"/>
        <end position="500"/>
    </location>
</feature>
<evidence type="ECO:0000313" key="9">
    <source>
        <dbReference type="Proteomes" id="UP000823588"/>
    </source>
</evidence>
<dbReference type="EMBL" id="JAGGKQ010000003">
    <property type="protein sequence ID" value="MBP1921538.1"/>
    <property type="molecule type" value="Genomic_DNA"/>
</dbReference>
<dbReference type="CDD" id="cd00082">
    <property type="entry name" value="HisKA"/>
    <property type="match status" value="1"/>
</dbReference>
<dbReference type="Gene3D" id="1.10.287.130">
    <property type="match status" value="1"/>
</dbReference>
<comment type="caution">
    <text evidence="8">The sequence shown here is derived from an EMBL/GenBank/DDBJ whole genome shotgun (WGS) entry which is preliminary data.</text>
</comment>
<organism evidence="8 9">
    <name type="scientific">Halorubrum alkaliphilum</name>
    <dbReference type="NCBI Taxonomy" id="261290"/>
    <lineage>
        <taxon>Archaea</taxon>
        <taxon>Methanobacteriati</taxon>
        <taxon>Methanobacteriota</taxon>
        <taxon>Stenosarchaea group</taxon>
        <taxon>Halobacteria</taxon>
        <taxon>Halobacteriales</taxon>
        <taxon>Haloferacaceae</taxon>
        <taxon>Halorubrum</taxon>
    </lineage>
</organism>
<reference evidence="8" key="1">
    <citation type="submission" date="2021-03" db="EMBL/GenBank/DDBJ databases">
        <title>Genomic Encyclopedia of Type Strains, Phase IV (KMG-IV): sequencing the most valuable type-strain genomes for metagenomic binning, comparative biology and taxonomic classification.</title>
        <authorList>
            <person name="Goeker M."/>
        </authorList>
    </citation>
    <scope>NUCLEOTIDE SEQUENCE</scope>
    <source>
        <strain evidence="8">DSM 23564</strain>
    </source>
</reference>
<dbReference type="InterPro" id="IPR036890">
    <property type="entry name" value="HATPase_C_sf"/>
</dbReference>
<dbReference type="CDD" id="cd00130">
    <property type="entry name" value="PAS"/>
    <property type="match status" value="1"/>
</dbReference>
<dbReference type="EC" id="2.7.13.3" evidence="2"/>
<dbReference type="SMART" id="SM00387">
    <property type="entry name" value="HATPase_c"/>
    <property type="match status" value="1"/>
</dbReference>
<dbReference type="InterPro" id="IPR003661">
    <property type="entry name" value="HisK_dim/P_dom"/>
</dbReference>
<dbReference type="InterPro" id="IPR003018">
    <property type="entry name" value="GAF"/>
</dbReference>
<dbReference type="PANTHER" id="PTHR43711:SF1">
    <property type="entry name" value="HISTIDINE KINASE 1"/>
    <property type="match status" value="1"/>
</dbReference>
<evidence type="ECO:0000259" key="7">
    <source>
        <dbReference type="PROSITE" id="PS50109"/>
    </source>
</evidence>
<dbReference type="SMART" id="SM00388">
    <property type="entry name" value="HisKA"/>
    <property type="match status" value="1"/>
</dbReference>
<keyword evidence="6" id="KW-0902">Two-component regulatory system</keyword>
<evidence type="ECO:0000256" key="1">
    <source>
        <dbReference type="ARBA" id="ARBA00000085"/>
    </source>
</evidence>